<evidence type="ECO:0000313" key="10">
    <source>
        <dbReference type="EMBL" id="QFG04194.1"/>
    </source>
</evidence>
<feature type="binding site" evidence="7">
    <location>
        <position position="187"/>
    </location>
    <ligand>
        <name>Zn(2+)</name>
        <dbReference type="ChEBI" id="CHEBI:29105"/>
        <label>1</label>
    </ligand>
</feature>
<dbReference type="InterPro" id="IPR013022">
    <property type="entry name" value="Xyl_isomerase-like_TIM-brl"/>
</dbReference>
<dbReference type="EC" id="3.1.21.2" evidence="7"/>
<dbReference type="Gene3D" id="3.20.20.150">
    <property type="entry name" value="Divalent-metal-dependent TIM barrel enzymes"/>
    <property type="match status" value="1"/>
</dbReference>
<accession>A0ABX6C5V4</accession>
<name>A0ABX6C5V4_9CHLR</name>
<dbReference type="PANTHER" id="PTHR21445">
    <property type="entry name" value="ENDONUCLEASE IV ENDODEOXYRIBONUCLEASE IV"/>
    <property type="match status" value="1"/>
</dbReference>
<evidence type="ECO:0000259" key="9">
    <source>
        <dbReference type="Pfam" id="PF01261"/>
    </source>
</evidence>
<evidence type="ECO:0000256" key="1">
    <source>
        <dbReference type="ARBA" id="ARBA00005340"/>
    </source>
</evidence>
<dbReference type="Pfam" id="PF01261">
    <property type="entry name" value="AP_endonuc_2"/>
    <property type="match status" value="1"/>
</dbReference>
<evidence type="ECO:0000313" key="11">
    <source>
        <dbReference type="Proteomes" id="UP000326331"/>
    </source>
</evidence>
<feature type="binding site" evidence="7">
    <location>
        <position position="273"/>
    </location>
    <ligand>
        <name>Zn(2+)</name>
        <dbReference type="ChEBI" id="CHEBI:29105"/>
        <label>3</label>
    </ligand>
</feature>
<feature type="binding site" evidence="7">
    <location>
        <position position="187"/>
    </location>
    <ligand>
        <name>Zn(2+)</name>
        <dbReference type="ChEBI" id="CHEBI:29105"/>
        <label>2</label>
    </ligand>
</feature>
<comment type="catalytic activity">
    <reaction evidence="7">
        <text>Endonucleolytic cleavage to 5'-phosphooligonucleotide end-products.</text>
        <dbReference type="EC" id="3.1.21.2"/>
    </reaction>
</comment>
<proteinExistence type="inferred from homology"/>
<reference evidence="10 11" key="1">
    <citation type="submission" date="2019-08" db="EMBL/GenBank/DDBJ databases">
        <authorList>
            <person name="Toschakov S.V."/>
        </authorList>
    </citation>
    <scope>NUCLEOTIDE SEQUENCE [LARGE SCALE GENOMIC DNA]</scope>
    <source>
        <strain evidence="10 11">3753O</strain>
    </source>
</reference>
<evidence type="ECO:0000256" key="6">
    <source>
        <dbReference type="ARBA" id="ARBA00023204"/>
    </source>
</evidence>
<feature type="binding site" evidence="7">
    <location>
        <position position="149"/>
    </location>
    <ligand>
        <name>Zn(2+)</name>
        <dbReference type="ChEBI" id="CHEBI:29105"/>
        <label>1</label>
    </ligand>
</feature>
<feature type="region of interest" description="Disordered" evidence="8">
    <location>
        <begin position="1"/>
        <end position="35"/>
    </location>
</feature>
<evidence type="ECO:0000256" key="3">
    <source>
        <dbReference type="ARBA" id="ARBA00022763"/>
    </source>
</evidence>
<keyword evidence="6 7" id="KW-0234">DNA repair</keyword>
<feature type="binding site" evidence="7">
    <location>
        <position position="258"/>
    </location>
    <ligand>
        <name>Zn(2+)</name>
        <dbReference type="ChEBI" id="CHEBI:29105"/>
        <label>2</label>
    </ligand>
</feature>
<reference evidence="10 11" key="2">
    <citation type="submission" date="2019-10" db="EMBL/GenBank/DDBJ databases">
        <title>Thermopilla bonchosmolovskayae gen. nov., sp. nov., a moderately thermophilic Chloroflexi bacterium from a Chukotka hot spring (Arctic, Russia), representing a novel classis Thermopillaia, which include previously uncultivated lineage OLB14.</title>
        <authorList>
            <person name="Kochetkova T.V."/>
            <person name="Zayulina K.S."/>
            <person name="Zhigarkov V.S."/>
            <person name="Minaev N.V."/>
            <person name="Novikov A."/>
            <person name="Toshchakov S.V."/>
            <person name="Elcheninov A.G."/>
            <person name="Kublanov I.V."/>
        </authorList>
    </citation>
    <scope>NUCLEOTIDE SEQUENCE [LARGE SCALE GENOMIC DNA]</scope>
    <source>
        <strain evidence="10 11">3753O</strain>
    </source>
</reference>
<keyword evidence="4 7" id="KW-0378">Hydrolase</keyword>
<dbReference type="CDD" id="cd00019">
    <property type="entry name" value="AP2Ec"/>
    <property type="match status" value="1"/>
</dbReference>
<dbReference type="NCBIfam" id="TIGR00587">
    <property type="entry name" value="nfo"/>
    <property type="match status" value="1"/>
</dbReference>
<gene>
    <name evidence="7" type="primary">nfo</name>
    <name evidence="10" type="ORF">Tbon_13235</name>
</gene>
<evidence type="ECO:0000256" key="8">
    <source>
        <dbReference type="SAM" id="MobiDB-lite"/>
    </source>
</evidence>
<dbReference type="InterPro" id="IPR036237">
    <property type="entry name" value="Xyl_isomerase-like_sf"/>
</dbReference>
<feature type="binding site" evidence="7">
    <location>
        <position position="224"/>
    </location>
    <ligand>
        <name>Zn(2+)</name>
        <dbReference type="ChEBI" id="CHEBI:29105"/>
        <label>3</label>
    </ligand>
</feature>
<evidence type="ECO:0000256" key="5">
    <source>
        <dbReference type="ARBA" id="ARBA00022833"/>
    </source>
</evidence>
<feature type="binding site" evidence="7">
    <location>
        <position position="109"/>
    </location>
    <ligand>
        <name>Zn(2+)</name>
        <dbReference type="ChEBI" id="CHEBI:29105"/>
        <label>1</label>
    </ligand>
</feature>
<keyword evidence="7" id="KW-0255">Endonuclease</keyword>
<feature type="binding site" evidence="7">
    <location>
        <position position="303"/>
    </location>
    <ligand>
        <name>Zn(2+)</name>
        <dbReference type="ChEBI" id="CHEBI:29105"/>
        <label>2</label>
    </ligand>
</feature>
<sequence length="350" mass="37492">MPPQPRHPPGDPGSRVLRPGTQGHQNWPAAGDRRRRECRTGGLSVRIGAHVSSAGGPHLAFERAASIGAEVVQLFVSAPQQWKLPALTPDQIARFNRAREASGMPAFFHGVYLMNFGSQDPAILEKSQASLRAYHRLAGELGVVGTIFHIGSHLGAGFDGAMVERIAGMLAGILAEEPDNPALLILENNAGQGNCIGGRFAELGAIVRAMGSPPNVGICFDTCHAYAMGYDIATPAGLDTTLEEFDRELGLQRLVAVHANDTKQPIGTFRDRHENIGEGHLGVDGFRTLMAHPAFAEVPFILEVPGFDGHGPDEENIRRLKQLREGLGLPAPDMPPIEAIRQAACAEVSR</sequence>
<keyword evidence="3 7" id="KW-0227">DNA damage</keyword>
<dbReference type="SUPFAM" id="SSF51658">
    <property type="entry name" value="Xylose isomerase-like"/>
    <property type="match status" value="1"/>
</dbReference>
<dbReference type="PROSITE" id="PS51432">
    <property type="entry name" value="AP_NUCLEASE_F2_4"/>
    <property type="match status" value="1"/>
</dbReference>
<evidence type="ECO:0000256" key="2">
    <source>
        <dbReference type="ARBA" id="ARBA00022723"/>
    </source>
</evidence>
<dbReference type="PANTHER" id="PTHR21445:SF0">
    <property type="entry name" value="APURINIC-APYRIMIDINIC ENDONUCLEASE"/>
    <property type="match status" value="1"/>
</dbReference>
<evidence type="ECO:0000256" key="7">
    <source>
        <dbReference type="HAMAP-Rule" id="MF_00152"/>
    </source>
</evidence>
<dbReference type="EMBL" id="CP042829">
    <property type="protein sequence ID" value="QFG04194.1"/>
    <property type="molecule type" value="Genomic_DNA"/>
</dbReference>
<feature type="domain" description="Xylose isomerase-like TIM barrel" evidence="9">
    <location>
        <begin position="61"/>
        <end position="320"/>
    </location>
</feature>
<feature type="binding site" evidence="7">
    <location>
        <position position="221"/>
    </location>
    <ligand>
        <name>Zn(2+)</name>
        <dbReference type="ChEBI" id="CHEBI:29105"/>
        <label>2</label>
    </ligand>
</feature>
<dbReference type="SMART" id="SM00518">
    <property type="entry name" value="AP2Ec"/>
    <property type="match status" value="1"/>
</dbReference>
<feature type="compositionally biased region" description="Pro residues" evidence="8">
    <location>
        <begin position="1"/>
        <end position="11"/>
    </location>
</feature>
<keyword evidence="7" id="KW-0540">Nuclease</keyword>
<dbReference type="InterPro" id="IPR018246">
    <property type="entry name" value="AP_endonuc_F2_Zn_BS"/>
</dbReference>
<comment type="function">
    <text evidence="7">Endonuclease IV plays a role in DNA repair. It cleaves phosphodiester bonds at apurinic or apyrimidinic (AP) sites, generating a 3'-hydroxyl group and a 5'-terminal sugar phosphate.</text>
</comment>
<comment type="similarity">
    <text evidence="1 7">Belongs to the AP endonuclease 2 family.</text>
</comment>
<comment type="cofactor">
    <cofactor evidence="7">
        <name>Zn(2+)</name>
        <dbReference type="ChEBI" id="CHEBI:29105"/>
    </cofactor>
    <text evidence="7">Binds 3 Zn(2+) ions.</text>
</comment>
<dbReference type="PROSITE" id="PS00730">
    <property type="entry name" value="AP_NUCLEASE_F2_2"/>
    <property type="match status" value="1"/>
</dbReference>
<protein>
    <recommendedName>
        <fullName evidence="7">Probable endonuclease 4</fullName>
        <ecNumber evidence="7">3.1.21.2</ecNumber>
    </recommendedName>
    <alternativeName>
        <fullName evidence="7">Endodeoxyribonuclease IV</fullName>
    </alternativeName>
    <alternativeName>
        <fullName evidence="7">Endonuclease IV</fullName>
    </alternativeName>
</protein>
<dbReference type="HAMAP" id="MF_00152">
    <property type="entry name" value="Nfo"/>
    <property type="match status" value="1"/>
</dbReference>
<keyword evidence="11" id="KW-1185">Reference proteome</keyword>
<dbReference type="InterPro" id="IPR001719">
    <property type="entry name" value="AP_endonuc_2"/>
</dbReference>
<organism evidence="10 11">
    <name type="scientific">Tepidiforma bonchosmolovskayae</name>
    <dbReference type="NCBI Taxonomy" id="2601677"/>
    <lineage>
        <taxon>Bacteria</taxon>
        <taxon>Bacillati</taxon>
        <taxon>Chloroflexota</taxon>
        <taxon>Tepidiformia</taxon>
        <taxon>Tepidiformales</taxon>
        <taxon>Tepidiformaceae</taxon>
        <taxon>Tepidiforma</taxon>
    </lineage>
</organism>
<feature type="binding site" evidence="7">
    <location>
        <position position="271"/>
    </location>
    <ligand>
        <name>Zn(2+)</name>
        <dbReference type="ChEBI" id="CHEBI:29105"/>
        <label>3</label>
    </ligand>
</feature>
<keyword evidence="5 7" id="KW-0862">Zinc</keyword>
<keyword evidence="2 7" id="KW-0479">Metal-binding</keyword>
<evidence type="ECO:0000256" key="4">
    <source>
        <dbReference type="ARBA" id="ARBA00022801"/>
    </source>
</evidence>
<dbReference type="Proteomes" id="UP000326331">
    <property type="component" value="Chromosome"/>
</dbReference>